<dbReference type="PANTHER" id="PTHR39596:SF3">
    <property type="entry name" value="HETEROKARYON INCOMPATIBILITY DOMAIN-CONTAINING PROTEIN"/>
    <property type="match status" value="1"/>
</dbReference>
<reference evidence="2" key="1">
    <citation type="journal article" date="2019" name="bioRxiv">
        <title>Genomics, evolutionary history and diagnostics of the Alternaria alternata species group including apple and Asian pear pathotypes.</title>
        <authorList>
            <person name="Armitage A.D."/>
            <person name="Cockerton H.M."/>
            <person name="Sreenivasaprasad S."/>
            <person name="Woodhall J.W."/>
            <person name="Lane C.R."/>
            <person name="Harrison R.J."/>
            <person name="Clarkson J.P."/>
        </authorList>
    </citation>
    <scope>NUCLEOTIDE SEQUENCE [LARGE SCALE GENOMIC DNA]</scope>
    <source>
        <strain evidence="2">FERA 1177</strain>
    </source>
</reference>
<gene>
    <name evidence="1" type="ORF">AA0117_g12574</name>
</gene>
<dbReference type="EMBL" id="PDXD01000077">
    <property type="protein sequence ID" value="RYN63996.1"/>
    <property type="molecule type" value="Genomic_DNA"/>
</dbReference>
<dbReference type="VEuPathDB" id="FungiDB:CC77DRAFT_2676"/>
<organism evidence="1 2">
    <name type="scientific">Alternaria alternata</name>
    <name type="common">Alternaria rot fungus</name>
    <name type="synonym">Torula alternata</name>
    <dbReference type="NCBI Taxonomy" id="5599"/>
    <lineage>
        <taxon>Eukaryota</taxon>
        <taxon>Fungi</taxon>
        <taxon>Dikarya</taxon>
        <taxon>Ascomycota</taxon>
        <taxon>Pezizomycotina</taxon>
        <taxon>Dothideomycetes</taxon>
        <taxon>Pleosporomycetidae</taxon>
        <taxon>Pleosporales</taxon>
        <taxon>Pleosporineae</taxon>
        <taxon>Pleosporaceae</taxon>
        <taxon>Alternaria</taxon>
        <taxon>Alternaria sect. Alternaria</taxon>
        <taxon>Alternaria alternata complex</taxon>
    </lineage>
</organism>
<proteinExistence type="predicted"/>
<sequence>MDHLPTPIDGQHPRVQMYAEANTTFLPEQFFTLPSEWGYENTLELVELGLGSKIKDRKVNEFLQSWLFFALLAQILNRPIENEKFRYGTSGVHTEPLSKMIKDAVQEERAETELKATSRDVRFQWSEGADDKSLHGVSRVQKNRWFRANMALEQASRFISKHCSYKRLAEDGQPTVDLPSPLMDEEIAEPRANELLVLSIAILGETLQQARPRAVSLSQGPLQFFRDHDDKETTWGYSPFCRKTMRQSGYCPLEIRRMESSIPSLSILYYACFIKKHGRTTHSTKCTVSACKSEGHRLDPLHMKASCQQENSRPFCKLTYIENRETRLKEMIDKGEIPLVRFTAGNLELQGYSLKKELPRFGVMSHSWEEAIVHSKRDDSGGDDRNMLECQVETLQKTFNKIHSGSAVITSQDNIPFYVDVLCMPKQPTARAKTINQLKHIYHRAFAVLVWDRNLLERQFSGDIFETSMRIRAGDWITRLWTFQEIILAQNGAIHIAFDKENTISVSDMQKKRVKVRENLMDSHHYVRRAGHPFSKAIRDLRKKPDHRVERAWEAVQYRQIRNADDETIVLASVLGMDVLTIQQIDETSTDRDKIADERMAEFLHMLDETPGLGIPSGLIFLPGSKLSIKGFEWAPSTWLTKHLHPHRLLSPIGQAATLMRDGALVRFPGILLHCPNKGVEQSTFWFPVHESMHKWFKVKVDVKPERWAQFWQRASCPDDPEPAIILCNGDARNKWGVGVLVKSKGFLKKGEIRLVELLSRVWIRLETNPKVISDWISNMQKHSDHVMFGERLGVQQEWCVGGRPAVTPCDSSTAQ</sequence>
<dbReference type="Proteomes" id="UP000291422">
    <property type="component" value="Unassembled WGS sequence"/>
</dbReference>
<name>A0A4V1WPW2_ALTAL</name>
<evidence type="ECO:0008006" key="3">
    <source>
        <dbReference type="Google" id="ProtNLM"/>
    </source>
</evidence>
<protein>
    <recommendedName>
        <fullName evidence="3">Heterokaryon incompatibility domain-containing protein</fullName>
    </recommendedName>
</protein>
<dbReference type="AlphaFoldDB" id="A0A4V1WPW2"/>
<accession>A0A4V1WPW2</accession>
<evidence type="ECO:0000313" key="2">
    <source>
        <dbReference type="Proteomes" id="UP000291422"/>
    </source>
</evidence>
<dbReference type="PANTHER" id="PTHR39596">
    <property type="match status" value="1"/>
</dbReference>
<evidence type="ECO:0000313" key="1">
    <source>
        <dbReference type="EMBL" id="RYN63996.1"/>
    </source>
</evidence>
<comment type="caution">
    <text evidence="1">The sequence shown here is derived from an EMBL/GenBank/DDBJ whole genome shotgun (WGS) entry which is preliminary data.</text>
</comment>